<feature type="compositionally biased region" description="Polar residues" evidence="1">
    <location>
        <begin position="13"/>
        <end position="30"/>
    </location>
</feature>
<reference evidence="2" key="1">
    <citation type="submission" date="2023-08" db="EMBL/GenBank/DDBJ databases">
        <title>A de novo genome assembly of Solanum verrucosum Schlechtendal, a Mexican diploid species geographically isolated from the other diploid A-genome species in potato relatives.</title>
        <authorList>
            <person name="Hosaka K."/>
        </authorList>
    </citation>
    <scope>NUCLEOTIDE SEQUENCE</scope>
    <source>
        <tissue evidence="2">Young leaves</tissue>
    </source>
</reference>
<organism evidence="2 3">
    <name type="scientific">Solanum verrucosum</name>
    <dbReference type="NCBI Taxonomy" id="315347"/>
    <lineage>
        <taxon>Eukaryota</taxon>
        <taxon>Viridiplantae</taxon>
        <taxon>Streptophyta</taxon>
        <taxon>Embryophyta</taxon>
        <taxon>Tracheophyta</taxon>
        <taxon>Spermatophyta</taxon>
        <taxon>Magnoliopsida</taxon>
        <taxon>eudicotyledons</taxon>
        <taxon>Gunneridae</taxon>
        <taxon>Pentapetalae</taxon>
        <taxon>asterids</taxon>
        <taxon>lamiids</taxon>
        <taxon>Solanales</taxon>
        <taxon>Solanaceae</taxon>
        <taxon>Solanoideae</taxon>
        <taxon>Solaneae</taxon>
        <taxon>Solanum</taxon>
    </lineage>
</organism>
<evidence type="ECO:0000313" key="3">
    <source>
        <dbReference type="Proteomes" id="UP001234989"/>
    </source>
</evidence>
<evidence type="ECO:0000256" key="1">
    <source>
        <dbReference type="SAM" id="MobiDB-lite"/>
    </source>
</evidence>
<dbReference type="SUPFAM" id="SSF56672">
    <property type="entry name" value="DNA/RNA polymerases"/>
    <property type="match status" value="1"/>
</dbReference>
<dbReference type="PANTHER" id="PTHR15503:SF45">
    <property type="entry name" value="RNA-DIRECTED DNA POLYMERASE HOMOLOG"/>
    <property type="match status" value="1"/>
</dbReference>
<name>A0AAF0U2H3_SOLVR</name>
<dbReference type="InterPro" id="IPR043502">
    <property type="entry name" value="DNA/RNA_pol_sf"/>
</dbReference>
<dbReference type="InterPro" id="IPR032567">
    <property type="entry name" value="RTL1-rel"/>
</dbReference>
<dbReference type="Gene3D" id="3.10.10.10">
    <property type="entry name" value="HIV Type 1 Reverse Transcriptase, subunit A, domain 1"/>
    <property type="match status" value="1"/>
</dbReference>
<keyword evidence="3" id="KW-1185">Reference proteome</keyword>
<accession>A0AAF0U2H3</accession>
<gene>
    <name evidence="2" type="ORF">MTR67_031455</name>
</gene>
<evidence type="ECO:0000313" key="2">
    <source>
        <dbReference type="EMBL" id="WMV38070.1"/>
    </source>
</evidence>
<feature type="region of interest" description="Disordered" evidence="1">
    <location>
        <begin position="1"/>
        <end position="61"/>
    </location>
</feature>
<dbReference type="PANTHER" id="PTHR15503">
    <property type="entry name" value="LDOC1 RELATED"/>
    <property type="match status" value="1"/>
</dbReference>
<proteinExistence type="predicted"/>
<dbReference type="AlphaFoldDB" id="A0AAF0U2H3"/>
<dbReference type="EMBL" id="CP133618">
    <property type="protein sequence ID" value="WMV38070.1"/>
    <property type="molecule type" value="Genomic_DNA"/>
</dbReference>
<protein>
    <submittedName>
        <fullName evidence="2">Uncharacterized protein</fullName>
    </submittedName>
</protein>
<feature type="compositionally biased region" description="Low complexity" evidence="1">
    <location>
        <begin position="32"/>
        <end position="45"/>
    </location>
</feature>
<dbReference type="Proteomes" id="UP001234989">
    <property type="component" value="Chromosome 7"/>
</dbReference>
<sequence length="231" mass="25752">MAKDNKRARTGNYEHSQQKSGGGNCSQFQLRTIATSPSSISAPSPKFRLDQKGRASGSKSLGSTLGNMTFQLVQNVVRNLWASVFQEGKSAFGVGVSCRRGGGQRQNMLYALQIRQDREASPNMASGPVVNEFQDDLPTVSPERDIDFRIDLFPNTQPISIPLHRMALAELKELKEKLKDLLDKGFIKPNISSWDDLVLFVQNKVGSLRMCVNNRQLNKVTIKNKYPIPQD</sequence>